<dbReference type="AlphaFoldDB" id="A0AAW9JZ65"/>
<dbReference type="SUPFAM" id="SSF51419">
    <property type="entry name" value="PLP-binding barrel"/>
    <property type="match status" value="1"/>
</dbReference>
<reference evidence="9" key="1">
    <citation type="submission" date="2023-08" db="EMBL/GenBank/DDBJ databases">
        <title>Genomic characterization of piscicolin 126 produced by Carnobacterium maltaromaticum CM22 strain isolated from salmon (Salmo salar).</title>
        <authorList>
            <person name="Gonzalez-Gragera E."/>
            <person name="Garcia-Lopez J.D."/>
            <person name="Teso-Perez C."/>
            <person name="Gimenez-Hernandez I."/>
            <person name="Peralta-Sanchez J.M."/>
            <person name="Valdivia E."/>
            <person name="Montalban-Lopez M."/>
            <person name="Martin-Platero A.M."/>
            <person name="Banos A."/>
            <person name="Martinez-Bueno M."/>
        </authorList>
    </citation>
    <scope>NUCLEOTIDE SEQUENCE</scope>
    <source>
        <strain evidence="9">CM22</strain>
    </source>
</reference>
<evidence type="ECO:0000256" key="7">
    <source>
        <dbReference type="PIRSR" id="PIRSR600821-52"/>
    </source>
</evidence>
<dbReference type="Pfam" id="PF00842">
    <property type="entry name" value="Ala_racemase_C"/>
    <property type="match status" value="1"/>
</dbReference>
<dbReference type="PRINTS" id="PR00992">
    <property type="entry name" value="ALARACEMASE"/>
</dbReference>
<evidence type="ECO:0000313" key="10">
    <source>
        <dbReference type="Proteomes" id="UP001290462"/>
    </source>
</evidence>
<dbReference type="SMART" id="SM01005">
    <property type="entry name" value="Ala_racemase_C"/>
    <property type="match status" value="1"/>
</dbReference>
<sequence length="375" mass="42068">MVSGKHRNTYALIDRNAIFNNIKNQMNLLEPDTEVYAVVKADGYGHGALEVATIAREAGVQGFCVALIDEALELRQAGFKEPILIMGLVEAKYAKLLLDQRISVAVGYLKWLEEAEFYLKREKSFSENRKLDIHLAIDTGMGRVGFRTSAELAEVESYLTHSTSFNCQGVFTHFATADSKDTKQFHQQVEKFQKLVEGMTVKPTYIHSANSATSLWHQKHQKRIVRLGIAMYGLNPSGRELDLPIKLEPAMSVETTLVQVKQMSAGETVSYGATYKAKEGEWIGTLPIGYADGWRRSLQGQTVLVEGERCEIVGRICMDQCMIRLNKEVPIGTKVVLIGKDQNDEISAQEIAEYLDTINYEIVCGFTQRLPRVYC</sequence>
<evidence type="ECO:0000256" key="1">
    <source>
        <dbReference type="ARBA" id="ARBA00000316"/>
    </source>
</evidence>
<feature type="binding site" evidence="5 7">
    <location>
        <position position="318"/>
    </location>
    <ligand>
        <name>substrate</name>
    </ligand>
</feature>
<comment type="similarity">
    <text evidence="5">Belongs to the alanine racemase family.</text>
</comment>
<dbReference type="InterPro" id="IPR020622">
    <property type="entry name" value="Ala_racemase_pyridoxalP-BS"/>
</dbReference>
<dbReference type="Proteomes" id="UP001290462">
    <property type="component" value="Unassembled WGS sequence"/>
</dbReference>
<dbReference type="GO" id="GO:0030170">
    <property type="term" value="F:pyridoxal phosphate binding"/>
    <property type="evidence" value="ECO:0007669"/>
    <property type="project" value="UniProtKB-UniRule"/>
</dbReference>
<dbReference type="FunFam" id="3.20.20.10:FF:000002">
    <property type="entry name" value="Alanine racemase"/>
    <property type="match status" value="1"/>
</dbReference>
<dbReference type="CDD" id="cd00430">
    <property type="entry name" value="PLPDE_III_AR"/>
    <property type="match status" value="1"/>
</dbReference>
<evidence type="ECO:0000256" key="2">
    <source>
        <dbReference type="ARBA" id="ARBA00001933"/>
    </source>
</evidence>
<evidence type="ECO:0000259" key="8">
    <source>
        <dbReference type="SMART" id="SM01005"/>
    </source>
</evidence>
<protein>
    <recommendedName>
        <fullName evidence="5">Alanine racemase</fullName>
        <ecNumber evidence="5">5.1.1.1</ecNumber>
    </recommendedName>
</protein>
<evidence type="ECO:0000256" key="3">
    <source>
        <dbReference type="ARBA" id="ARBA00022898"/>
    </source>
</evidence>
<comment type="function">
    <text evidence="5">Catalyzes the interconversion of L-alanine and D-alanine. May also act on other amino acids.</text>
</comment>
<dbReference type="InterPro" id="IPR000821">
    <property type="entry name" value="Ala_racemase"/>
</dbReference>
<comment type="cofactor">
    <cofactor evidence="2 5 6">
        <name>pyridoxal 5'-phosphate</name>
        <dbReference type="ChEBI" id="CHEBI:597326"/>
    </cofactor>
</comment>
<dbReference type="EC" id="5.1.1.1" evidence="5"/>
<dbReference type="Gene3D" id="3.20.20.10">
    <property type="entry name" value="Alanine racemase"/>
    <property type="match status" value="1"/>
</dbReference>
<dbReference type="RefSeq" id="WP_056999445.1">
    <property type="nucleotide sequence ID" value="NZ_BJOJ01000087.1"/>
</dbReference>
<dbReference type="PANTHER" id="PTHR30511">
    <property type="entry name" value="ALANINE RACEMASE"/>
    <property type="match status" value="1"/>
</dbReference>
<proteinExistence type="inferred from homology"/>
<dbReference type="Pfam" id="PF01168">
    <property type="entry name" value="Ala_racemase_N"/>
    <property type="match status" value="1"/>
</dbReference>
<feature type="active site" description="Proton acceptor; specific for D-alanine" evidence="5">
    <location>
        <position position="40"/>
    </location>
</feature>
<evidence type="ECO:0000313" key="9">
    <source>
        <dbReference type="EMBL" id="MDZ5757630.1"/>
    </source>
</evidence>
<dbReference type="PANTHER" id="PTHR30511:SF0">
    <property type="entry name" value="ALANINE RACEMASE, CATABOLIC-RELATED"/>
    <property type="match status" value="1"/>
</dbReference>
<dbReference type="PROSITE" id="PS00395">
    <property type="entry name" value="ALANINE_RACEMASE"/>
    <property type="match status" value="1"/>
</dbReference>
<dbReference type="EMBL" id="JAVBVO010000002">
    <property type="protein sequence ID" value="MDZ5757630.1"/>
    <property type="molecule type" value="Genomic_DNA"/>
</dbReference>
<comment type="caution">
    <text evidence="9">The sequence shown here is derived from an EMBL/GenBank/DDBJ whole genome shotgun (WGS) entry which is preliminary data.</text>
</comment>
<keyword evidence="4 5" id="KW-0413">Isomerase</keyword>
<evidence type="ECO:0000256" key="5">
    <source>
        <dbReference type="HAMAP-Rule" id="MF_01201"/>
    </source>
</evidence>
<accession>A0AAW9JZ65</accession>
<comment type="catalytic activity">
    <reaction evidence="1 5">
        <text>L-alanine = D-alanine</text>
        <dbReference type="Rhea" id="RHEA:20249"/>
        <dbReference type="ChEBI" id="CHEBI:57416"/>
        <dbReference type="ChEBI" id="CHEBI:57972"/>
        <dbReference type="EC" id="5.1.1.1"/>
    </reaction>
</comment>
<feature type="domain" description="Alanine racemase C-terminal" evidence="8">
    <location>
        <begin position="250"/>
        <end position="375"/>
    </location>
</feature>
<organism evidence="9 10">
    <name type="scientific">Carnobacterium maltaromaticum</name>
    <name type="common">Carnobacterium piscicola</name>
    <dbReference type="NCBI Taxonomy" id="2751"/>
    <lineage>
        <taxon>Bacteria</taxon>
        <taxon>Bacillati</taxon>
        <taxon>Bacillota</taxon>
        <taxon>Bacilli</taxon>
        <taxon>Lactobacillales</taxon>
        <taxon>Carnobacteriaceae</taxon>
        <taxon>Carnobacterium</taxon>
    </lineage>
</organism>
<dbReference type="FunFam" id="2.40.37.10:FF:000006">
    <property type="entry name" value="Alanine racemase"/>
    <property type="match status" value="1"/>
</dbReference>
<evidence type="ECO:0000256" key="6">
    <source>
        <dbReference type="PIRSR" id="PIRSR600821-50"/>
    </source>
</evidence>
<dbReference type="Gene3D" id="2.40.37.10">
    <property type="entry name" value="Lyase, Ornithine Decarboxylase, Chain A, domain 1"/>
    <property type="match status" value="1"/>
</dbReference>
<gene>
    <name evidence="9" type="primary">alr</name>
    <name evidence="9" type="ORF">RAK27_03060</name>
</gene>
<dbReference type="HAMAP" id="MF_01201">
    <property type="entry name" value="Ala_racemase"/>
    <property type="match status" value="1"/>
</dbReference>
<dbReference type="InterPro" id="IPR001608">
    <property type="entry name" value="Ala_racemase_N"/>
</dbReference>
<dbReference type="GO" id="GO:0008784">
    <property type="term" value="F:alanine racemase activity"/>
    <property type="evidence" value="ECO:0007669"/>
    <property type="project" value="UniProtKB-UniRule"/>
</dbReference>
<dbReference type="InterPro" id="IPR029066">
    <property type="entry name" value="PLP-binding_barrel"/>
</dbReference>
<feature type="active site" description="Proton acceptor; specific for L-alanine" evidence="5">
    <location>
        <position position="271"/>
    </location>
</feature>
<dbReference type="GO" id="GO:0009252">
    <property type="term" value="P:peptidoglycan biosynthetic process"/>
    <property type="evidence" value="ECO:0007669"/>
    <property type="project" value="TreeGrafter"/>
</dbReference>
<evidence type="ECO:0000256" key="4">
    <source>
        <dbReference type="ARBA" id="ARBA00023235"/>
    </source>
</evidence>
<feature type="modified residue" description="N6-(pyridoxal phosphate)lysine" evidence="5 6">
    <location>
        <position position="40"/>
    </location>
</feature>
<keyword evidence="3 5" id="KW-0663">Pyridoxal phosphate</keyword>
<feature type="binding site" evidence="5 7">
    <location>
        <position position="143"/>
    </location>
    <ligand>
        <name>substrate</name>
    </ligand>
</feature>
<dbReference type="GO" id="GO:0005829">
    <property type="term" value="C:cytosol"/>
    <property type="evidence" value="ECO:0007669"/>
    <property type="project" value="TreeGrafter"/>
</dbReference>
<dbReference type="InterPro" id="IPR009006">
    <property type="entry name" value="Ala_racemase/Decarboxylase_C"/>
</dbReference>
<dbReference type="NCBIfam" id="TIGR00492">
    <property type="entry name" value="alr"/>
    <property type="match status" value="1"/>
</dbReference>
<name>A0AAW9JZ65_CARML</name>
<dbReference type="SUPFAM" id="SSF50621">
    <property type="entry name" value="Alanine racemase C-terminal domain-like"/>
    <property type="match status" value="1"/>
</dbReference>
<comment type="pathway">
    <text evidence="5">Amino-acid biosynthesis; D-alanine biosynthesis; D-alanine from L-alanine: step 1/1.</text>
</comment>
<dbReference type="GO" id="GO:0030632">
    <property type="term" value="P:D-alanine biosynthetic process"/>
    <property type="evidence" value="ECO:0007669"/>
    <property type="project" value="UniProtKB-UniRule"/>
</dbReference>
<dbReference type="InterPro" id="IPR011079">
    <property type="entry name" value="Ala_racemase_C"/>
</dbReference>